<evidence type="ECO:0000256" key="6">
    <source>
        <dbReference type="ARBA" id="ARBA00023136"/>
    </source>
</evidence>
<keyword evidence="9" id="KW-0732">Signal</keyword>
<keyword evidence="11" id="KW-1185">Reference proteome</keyword>
<feature type="chain" id="PRO_5045314885" evidence="9">
    <location>
        <begin position="21"/>
        <end position="467"/>
    </location>
</feature>
<gene>
    <name evidence="10" type="ORF">GCM10009425_36360</name>
</gene>
<dbReference type="RefSeq" id="WP_188867537.1">
    <property type="nucleotide sequence ID" value="NZ_BMNW01000008.1"/>
</dbReference>
<feature type="signal peptide" evidence="9">
    <location>
        <begin position="1"/>
        <end position="20"/>
    </location>
</feature>
<feature type="coiled-coil region" evidence="8">
    <location>
        <begin position="151"/>
        <end position="178"/>
    </location>
</feature>
<evidence type="ECO:0000256" key="4">
    <source>
        <dbReference type="ARBA" id="ARBA00022452"/>
    </source>
</evidence>
<comment type="caution">
    <text evidence="10">The sequence shown here is derived from an EMBL/GenBank/DDBJ whole genome shotgun (WGS) entry which is preliminary data.</text>
</comment>
<dbReference type="Proteomes" id="UP000616499">
    <property type="component" value="Unassembled WGS sequence"/>
</dbReference>
<dbReference type="PANTHER" id="PTHR30026:SF20">
    <property type="entry name" value="OUTER MEMBRANE PROTEIN TOLC"/>
    <property type="match status" value="1"/>
</dbReference>
<evidence type="ECO:0000256" key="1">
    <source>
        <dbReference type="ARBA" id="ARBA00004442"/>
    </source>
</evidence>
<evidence type="ECO:0000313" key="10">
    <source>
        <dbReference type="EMBL" id="GGM22262.1"/>
    </source>
</evidence>
<evidence type="ECO:0000256" key="8">
    <source>
        <dbReference type="SAM" id="Coils"/>
    </source>
</evidence>
<name>A0ABQ2H156_9PSED</name>
<dbReference type="NCBIfam" id="TIGR01844">
    <property type="entry name" value="type_I_sec_TolC"/>
    <property type="match status" value="1"/>
</dbReference>
<dbReference type="Pfam" id="PF02321">
    <property type="entry name" value="OEP"/>
    <property type="match status" value="2"/>
</dbReference>
<evidence type="ECO:0000256" key="2">
    <source>
        <dbReference type="ARBA" id="ARBA00007613"/>
    </source>
</evidence>
<keyword evidence="3" id="KW-0813">Transport</keyword>
<dbReference type="Gene3D" id="1.20.1600.10">
    <property type="entry name" value="Outer membrane efflux proteins (OEP)"/>
    <property type="match status" value="1"/>
</dbReference>
<evidence type="ECO:0000256" key="5">
    <source>
        <dbReference type="ARBA" id="ARBA00022692"/>
    </source>
</evidence>
<dbReference type="PANTHER" id="PTHR30026">
    <property type="entry name" value="OUTER MEMBRANE PROTEIN TOLC"/>
    <property type="match status" value="1"/>
</dbReference>
<evidence type="ECO:0000256" key="3">
    <source>
        <dbReference type="ARBA" id="ARBA00022448"/>
    </source>
</evidence>
<evidence type="ECO:0000256" key="9">
    <source>
        <dbReference type="SAM" id="SignalP"/>
    </source>
</evidence>
<dbReference type="SUPFAM" id="SSF56954">
    <property type="entry name" value="Outer membrane efflux proteins (OEP)"/>
    <property type="match status" value="1"/>
</dbReference>
<dbReference type="InterPro" id="IPR010130">
    <property type="entry name" value="T1SS_OMP_TolC"/>
</dbReference>
<evidence type="ECO:0000313" key="11">
    <source>
        <dbReference type="Proteomes" id="UP000616499"/>
    </source>
</evidence>
<reference evidence="11" key="1">
    <citation type="journal article" date="2019" name="Int. J. Syst. Evol. Microbiol.">
        <title>The Global Catalogue of Microorganisms (GCM) 10K type strain sequencing project: providing services to taxonomists for standard genome sequencing and annotation.</title>
        <authorList>
            <consortium name="The Broad Institute Genomics Platform"/>
            <consortium name="The Broad Institute Genome Sequencing Center for Infectious Disease"/>
            <person name="Wu L."/>
            <person name="Ma J."/>
        </authorList>
    </citation>
    <scope>NUCLEOTIDE SEQUENCE [LARGE SCALE GENOMIC DNA]</scope>
    <source>
        <strain evidence="11">JCM 13501</strain>
    </source>
</reference>
<keyword evidence="5" id="KW-0812">Transmembrane</keyword>
<accession>A0ABQ2H156</accession>
<keyword evidence="7" id="KW-0998">Cell outer membrane</keyword>
<comment type="subcellular location">
    <subcellularLocation>
        <location evidence="1">Cell outer membrane</location>
    </subcellularLocation>
</comment>
<comment type="similarity">
    <text evidence="2">Belongs to the outer membrane factor (OMF) (TC 1.B.17) family.</text>
</comment>
<dbReference type="EMBL" id="BMNW01000008">
    <property type="protein sequence ID" value="GGM22262.1"/>
    <property type="molecule type" value="Genomic_DNA"/>
</dbReference>
<keyword evidence="4" id="KW-1134">Transmembrane beta strand</keyword>
<keyword evidence="8" id="KW-0175">Coiled coil</keyword>
<proteinExistence type="inferred from homology"/>
<protein>
    <submittedName>
        <fullName evidence="10">Channel protein TolC</fullName>
    </submittedName>
</protein>
<dbReference type="InterPro" id="IPR003423">
    <property type="entry name" value="OMP_efflux"/>
</dbReference>
<dbReference type="InterPro" id="IPR051906">
    <property type="entry name" value="TolC-like"/>
</dbReference>
<evidence type="ECO:0000256" key="7">
    <source>
        <dbReference type="ARBA" id="ARBA00023237"/>
    </source>
</evidence>
<sequence length="467" mass="52024">MRYAIILLSLFAYISSAAMAQSRLETEAAMDLWQLYLQSRLSDPRILSAEAQIRSGAGEQRAALGQMLPQLSANSAYSKVRRVEQGLQGPRPDNEAFSGETYTLSLSQAIYNPAAWRSFKKYSELTEQYRSQYDDVKIQSAVDLVQRYFAALAAEDELELAIAERKTTQRNLDRAKALFDRQLATITDVLQISARVDSLKTAEIEAKNQIQVTRESLAELVGRDVYQPFKRIDSNARFEMPSSDEASWVNAALTNNPALKAKQRAVDASNYAIEEARAGHLPTLSFGLGAQRSDFAYENVPSPRTDTYSANISLQIPIYSGGSTRARVEGLYGSRDAAEQDYESIRRQVIKETRTAYMKSASNLSKIASSHRALDSAIKSREANERSLSLGVATAVDVLNAVQQEYSSRRDYLKAQYDFITNQLVLLRWRGDLADADIRKINDWLSVPVPGETRSTGVKEGEVPKNG</sequence>
<keyword evidence="6" id="KW-0472">Membrane</keyword>
<organism evidence="10 11">
    <name type="scientific">Pseudomonas asuensis</name>
    <dbReference type="NCBI Taxonomy" id="1825787"/>
    <lineage>
        <taxon>Bacteria</taxon>
        <taxon>Pseudomonadati</taxon>
        <taxon>Pseudomonadota</taxon>
        <taxon>Gammaproteobacteria</taxon>
        <taxon>Pseudomonadales</taxon>
        <taxon>Pseudomonadaceae</taxon>
        <taxon>Pseudomonas</taxon>
    </lineage>
</organism>